<accession>A0AAE2B0M7</accession>
<reference evidence="1 2" key="1">
    <citation type="submission" date="2014-12" db="EMBL/GenBank/DDBJ databases">
        <title>16Stimator: statistical estimation of ribosomal gene copy numbers from draft genome assemblies.</title>
        <authorList>
            <person name="Perisin M.A."/>
            <person name="Vetter M."/>
            <person name="Gilbert J.A."/>
            <person name="Bergelson J."/>
        </authorList>
    </citation>
    <scope>NUCLEOTIDE SEQUENCE [LARGE SCALE GENOMIC DNA]</scope>
    <source>
        <strain evidence="1 2">MEP34</strain>
    </source>
</reference>
<evidence type="ECO:0000313" key="1">
    <source>
        <dbReference type="EMBL" id="KIP97275.1"/>
    </source>
</evidence>
<name>A0AAE2B0M7_PSEFL</name>
<evidence type="ECO:0008006" key="3">
    <source>
        <dbReference type="Google" id="ProtNLM"/>
    </source>
</evidence>
<protein>
    <recommendedName>
        <fullName evidence="3">DUF2235 domain-containing protein</fullName>
    </recommendedName>
</protein>
<dbReference type="AlphaFoldDB" id="A0AAE2B0M7"/>
<dbReference type="PANTHER" id="PTHR33840:SF1">
    <property type="entry name" value="TLE1 PHOSPHOLIPASE DOMAIN-CONTAINING PROTEIN"/>
    <property type="match status" value="1"/>
</dbReference>
<dbReference type="EMBL" id="JXQY01000004">
    <property type="protein sequence ID" value="KIP97275.1"/>
    <property type="molecule type" value="Genomic_DNA"/>
</dbReference>
<proteinExistence type="predicted"/>
<organism evidence="1 2">
    <name type="scientific">Pseudomonas fluorescens</name>
    <dbReference type="NCBI Taxonomy" id="294"/>
    <lineage>
        <taxon>Bacteria</taxon>
        <taxon>Pseudomonadati</taxon>
        <taxon>Pseudomonadota</taxon>
        <taxon>Gammaproteobacteria</taxon>
        <taxon>Pseudomonadales</taxon>
        <taxon>Pseudomonadaceae</taxon>
        <taxon>Pseudomonas</taxon>
    </lineage>
</organism>
<sequence>MTSITNLDRAQSVSSKTCANKGTEKNPVLPCESTLHVGFFFDGFSRNLMDDIKESRLTNVARLFLAYAIDQTRSTEQPSAHYRKFYISGLGSKFDETLGGVTELSNTGLDGALNRAKDSAIKSPEDTIKNSPLDAVKDVITGKKWWESAISNLKGGSFASSIAKAVAPATLDIFGVTRDNEAAATFFKTGVDTRLEAAFKVLEEALTNIKGKSGAPVKRISISVYGFDFGATLARAFAHKLFEECDPATTNFKGAKLEVNFAGLFDSVDRSGENSIILEYLIPFVNVVDDGECLPGPVRSALHLVAAHECQDSRRSRLIGTGASTPKWEERLVPGTSYDVGGGLRKDDVPHSTELHLASLHEMYQASLRAGVPFPTLNELRKIDLGVAKLFTLNDHINGTSAIGASNNYMSKAGNKKLSAEAFLAHRRLYIQRLRGLWELYRGQHKAYDDEEERLQRPILGKQGSIARALGMSSESDAQAAKRDQALKQTQQGKAALRSELGWLEDVDREAWRLKTSFPSAPVKALLDEWFAAVPKGLNFDVEDLLEFYVNDQYMIQQIPRGTGIPIPKYFRVREFDMPSLNKTKGMAPDYLEQMMRKPSAES</sequence>
<dbReference type="RefSeq" id="WP_042606885.1">
    <property type="nucleotide sequence ID" value="NZ_JXQY01000004.1"/>
</dbReference>
<dbReference type="Proteomes" id="UP000032086">
    <property type="component" value="Unassembled WGS sequence"/>
</dbReference>
<dbReference type="PANTHER" id="PTHR33840">
    <property type="match status" value="1"/>
</dbReference>
<comment type="caution">
    <text evidence="1">The sequence shown here is derived from an EMBL/GenBank/DDBJ whole genome shotgun (WGS) entry which is preliminary data.</text>
</comment>
<evidence type="ECO:0000313" key="2">
    <source>
        <dbReference type="Proteomes" id="UP000032086"/>
    </source>
</evidence>
<gene>
    <name evidence="1" type="ORF">RU10_02325</name>
</gene>